<feature type="transmembrane region" description="Helical" evidence="1">
    <location>
        <begin position="324"/>
        <end position="342"/>
    </location>
</feature>
<protein>
    <submittedName>
        <fullName evidence="2">Low temperature requirement A protein</fullName>
    </submittedName>
</protein>
<evidence type="ECO:0000313" key="3">
    <source>
        <dbReference type="Proteomes" id="UP000004386"/>
    </source>
</evidence>
<feature type="transmembrane region" description="Helical" evidence="1">
    <location>
        <begin position="100"/>
        <end position="119"/>
    </location>
</feature>
<dbReference type="InterPro" id="IPR010640">
    <property type="entry name" value="Low_temperature_requirement_A"/>
</dbReference>
<keyword evidence="1" id="KW-1133">Transmembrane helix</keyword>
<dbReference type="HOGENOM" id="CLU_045667_2_1_5"/>
<feature type="transmembrane region" description="Helical" evidence="1">
    <location>
        <begin position="349"/>
        <end position="371"/>
    </location>
</feature>
<feature type="transmembrane region" description="Helical" evidence="1">
    <location>
        <begin position="158"/>
        <end position="175"/>
    </location>
</feature>
<gene>
    <name evidence="2" type="ORF">OINT_1001179</name>
</gene>
<keyword evidence="1" id="KW-0812">Transmembrane</keyword>
<evidence type="ECO:0000313" key="2">
    <source>
        <dbReference type="EMBL" id="EEQ95785.1"/>
    </source>
</evidence>
<reference evidence="2 3" key="1">
    <citation type="submission" date="2009-05" db="EMBL/GenBank/DDBJ databases">
        <authorList>
            <person name="Setubal J.C."/>
            <person name="Boyle S."/>
            <person name="Crasta O.R."/>
            <person name="Gillespie J.J."/>
            <person name="Kenyon R.W."/>
            <person name="Lu J."/>
            <person name="Mane S."/>
            <person name="Nagrani S."/>
            <person name="Shallom J.M."/>
            <person name="Shallom S."/>
            <person name="Shukla M."/>
            <person name="Snyder E.E."/>
            <person name="Sobral B.W."/>
            <person name="Wattam A.R."/>
            <person name="Will R."/>
            <person name="Williams K."/>
            <person name="Yoo H."/>
            <person name="Munk C."/>
            <person name="Tapia R."/>
            <person name="Green L."/>
            <person name="Rogers Y."/>
            <person name="Detter J.C."/>
            <person name="Bruce D."/>
            <person name="Brettin T.S."/>
            <person name="Tsolis R."/>
        </authorList>
    </citation>
    <scope>NUCLEOTIDE SEQUENCE [LARGE SCALE GENOMIC DNA]</scope>
    <source>
        <strain evidence="2 3">LMG 3301</strain>
    </source>
</reference>
<keyword evidence="1" id="KW-0472">Membrane</keyword>
<feature type="transmembrane region" description="Helical" evidence="1">
    <location>
        <begin position="181"/>
        <end position="204"/>
    </location>
</feature>
<proteinExistence type="predicted"/>
<feature type="transmembrane region" description="Helical" evidence="1">
    <location>
        <begin position="291"/>
        <end position="312"/>
    </location>
</feature>
<feature type="transmembrane region" description="Helical" evidence="1">
    <location>
        <begin position="125"/>
        <end position="146"/>
    </location>
</feature>
<dbReference type="PANTHER" id="PTHR36840">
    <property type="entry name" value="BLL5714 PROTEIN"/>
    <property type="match status" value="1"/>
</dbReference>
<accession>C4WIY4</accession>
<sequence>MNVCRLRGRYIRMNTASATAAHPLLRERDGHHARVTFEELFFDLVYVFAVTQLSHELLHNLTLTGVAETLILWFAVWLGWQYTCWVTNWFNPETPQIRSLLFCIMLLGLVMASSIPGAFAENGWIFALAYVAMQLGRTGYIVFVLGQKHPLAANYRRMLGWLTIAAVFWIAGCFVEHEIRMAFWLIAVLCEYLSPMFGFALPGLGRSHTSDWTIEGGHLAERCQLFVIVALGETLLATGASLSNADVWNVALISAVLATFGGTLAMWWLYFGTSSKDATETITHSPDSGRIGAYFHYVHAILVAGIIATAVGNDLVMEHPHDPLKTAYVLILVAGPAIYLMGSAIYKKVVYGLIPASHILGVLALLMAIPIGYAANLLQMGILTTVIMLVVSVWEGLNKRLRAPAMMS</sequence>
<dbReference type="Proteomes" id="UP000004386">
    <property type="component" value="Unassembled WGS sequence"/>
</dbReference>
<dbReference type="EMBL" id="ACQA01000001">
    <property type="protein sequence ID" value="EEQ95785.1"/>
    <property type="molecule type" value="Genomic_DNA"/>
</dbReference>
<feature type="transmembrane region" description="Helical" evidence="1">
    <location>
        <begin position="377"/>
        <end position="397"/>
    </location>
</feature>
<dbReference type="AlphaFoldDB" id="C4WIY4"/>
<dbReference type="Pfam" id="PF06772">
    <property type="entry name" value="LtrA"/>
    <property type="match status" value="1"/>
</dbReference>
<comment type="caution">
    <text evidence="2">The sequence shown here is derived from an EMBL/GenBank/DDBJ whole genome shotgun (WGS) entry which is preliminary data.</text>
</comment>
<organism evidence="2 3">
    <name type="scientific">Brucella intermedia LMG 3301</name>
    <dbReference type="NCBI Taxonomy" id="641118"/>
    <lineage>
        <taxon>Bacteria</taxon>
        <taxon>Pseudomonadati</taxon>
        <taxon>Pseudomonadota</taxon>
        <taxon>Alphaproteobacteria</taxon>
        <taxon>Hyphomicrobiales</taxon>
        <taxon>Brucellaceae</taxon>
        <taxon>Brucella/Ochrobactrum group</taxon>
        <taxon>Brucella</taxon>
    </lineage>
</organism>
<name>C4WIY4_9HYPH</name>
<dbReference type="PANTHER" id="PTHR36840:SF1">
    <property type="entry name" value="BLL5714 PROTEIN"/>
    <property type="match status" value="1"/>
</dbReference>
<evidence type="ECO:0000256" key="1">
    <source>
        <dbReference type="SAM" id="Phobius"/>
    </source>
</evidence>
<feature type="transmembrane region" description="Helical" evidence="1">
    <location>
        <begin position="248"/>
        <end position="270"/>
    </location>
</feature>